<evidence type="ECO:0000313" key="2">
    <source>
        <dbReference type="Proteomes" id="UP000236604"/>
    </source>
</evidence>
<dbReference type="SUPFAM" id="SSF53850">
    <property type="entry name" value="Periplasmic binding protein-like II"/>
    <property type="match status" value="1"/>
</dbReference>
<reference evidence="1 2" key="1">
    <citation type="submission" date="2013-12" db="EMBL/GenBank/DDBJ databases">
        <title>Comparative genomics of Petrotoga isolates.</title>
        <authorList>
            <person name="Nesbo C.L."/>
            <person name="Charchuk R."/>
            <person name="Chow K."/>
        </authorList>
    </citation>
    <scope>NUCLEOTIDE SEQUENCE [LARGE SCALE GENOMIC DNA]</scope>
    <source>
        <strain evidence="1 2">DSM 14811</strain>
    </source>
</reference>
<gene>
    <name evidence="1" type="ORF">X927_06635</name>
</gene>
<dbReference type="PANTHER" id="PTHR30024">
    <property type="entry name" value="ALIPHATIC SULFONATES-BINDING PROTEIN-RELATED"/>
    <property type="match status" value="1"/>
</dbReference>
<sequence length="246" mass="27209">MYAKVIENIRLVGVYVWKAVYVVAGKDVSDWGDLKGKDVYIDFRGGSPDIIARASMKAAGYDPDKDFNIKYLPGSEIKRLILSGQADAAVFPEPHISQLVLASGGKMNVAIDCQEGFVKSISGWEKGEEIPIGGLWVVVSNIEGKEKAVEKFIDAFDEANDYAIKHPQEVGNFTSKCFKQYFGAEFPSKAVEDSIMSGRLKLDFIEVEDVKPLMPSYLESLGFPIPDEGIYYKAEISLPEEDDSDD</sequence>
<protein>
    <recommendedName>
        <fullName evidence="3">SsuA/THI5-like domain-containing protein</fullName>
    </recommendedName>
</protein>
<dbReference type="AlphaFoldDB" id="A0A2K1P8I7"/>
<comment type="caution">
    <text evidence="1">The sequence shown here is derived from an EMBL/GenBank/DDBJ whole genome shotgun (WGS) entry which is preliminary data.</text>
</comment>
<accession>A0A2K1P8I7</accession>
<evidence type="ECO:0000313" key="1">
    <source>
        <dbReference type="EMBL" id="PNR99104.1"/>
    </source>
</evidence>
<dbReference type="Gene3D" id="3.40.190.10">
    <property type="entry name" value="Periplasmic binding protein-like II"/>
    <property type="match status" value="1"/>
</dbReference>
<dbReference type="Proteomes" id="UP000236604">
    <property type="component" value="Unassembled WGS sequence"/>
</dbReference>
<organism evidence="1 2">
    <name type="scientific">Petrotoga mexicana DSM 14811</name>
    <dbReference type="NCBI Taxonomy" id="1122954"/>
    <lineage>
        <taxon>Bacteria</taxon>
        <taxon>Thermotogati</taxon>
        <taxon>Thermotogota</taxon>
        <taxon>Thermotogae</taxon>
        <taxon>Petrotogales</taxon>
        <taxon>Petrotogaceae</taxon>
        <taxon>Petrotoga</taxon>
    </lineage>
</organism>
<dbReference type="Pfam" id="PF13379">
    <property type="entry name" value="NMT1_2"/>
    <property type="match status" value="1"/>
</dbReference>
<proteinExistence type="predicted"/>
<dbReference type="RefSeq" id="WP_103077269.1">
    <property type="nucleotide sequence ID" value="NZ_AZRN01000025.1"/>
</dbReference>
<dbReference type="PANTHER" id="PTHR30024:SF46">
    <property type="entry name" value="ABC TRANSPORTER, SUBSTRATE-BINDING LIPOPROTEIN"/>
    <property type="match status" value="1"/>
</dbReference>
<name>A0A2K1P8I7_9BACT</name>
<keyword evidence="2" id="KW-1185">Reference proteome</keyword>
<evidence type="ECO:0008006" key="3">
    <source>
        <dbReference type="Google" id="ProtNLM"/>
    </source>
</evidence>
<dbReference type="EMBL" id="AZRN01000025">
    <property type="protein sequence ID" value="PNR99104.1"/>
    <property type="molecule type" value="Genomic_DNA"/>
</dbReference>